<dbReference type="KEGG" id="bic:LMTR13_12555"/>
<protein>
    <submittedName>
        <fullName evidence="1">Uncharacterized protein</fullName>
    </submittedName>
</protein>
<dbReference type="Proteomes" id="UP000092839">
    <property type="component" value="Chromosome"/>
</dbReference>
<dbReference type="AlphaFoldDB" id="A0A1B1UDN1"/>
<dbReference type="EMBL" id="CP016428">
    <property type="protein sequence ID" value="ANW00882.1"/>
    <property type="molecule type" value="Genomic_DNA"/>
</dbReference>
<accession>A0A1B1UDN1</accession>
<keyword evidence="2" id="KW-1185">Reference proteome</keyword>
<sequence>MAVGSSARRGPRHRARYTALVITATTVAALMIPVRAHADSRPVILETKPLQEGRAFECRIPVQIRYEGNIPLRSIRVIAKAYDGSEELTSTGVSSGTAIIPRISGNAVRYAPVPMQFDLSEDACDRLDGLLIEFASCAFGDLPSDNCLDQIRFEKASTSRPRYLAVKPRSAAQK</sequence>
<reference evidence="1 2" key="1">
    <citation type="submission" date="2016-07" db="EMBL/GenBank/DDBJ databases">
        <title>Complete genome sequence of Bradyrhizobium icense LMTR 13T, a potential inoculant strain isolated from lima bean (Phaseolus lunatus) in Peru.</title>
        <authorList>
            <person name="Ormeno-Orrillo E."/>
            <person name="Duran D."/>
            <person name="Rogel M.A."/>
            <person name="Rey L."/>
            <person name="Imperial J."/>
            <person name="Ruiz-Argueso T."/>
            <person name="Martinez-Romero E."/>
        </authorList>
    </citation>
    <scope>NUCLEOTIDE SEQUENCE [LARGE SCALE GENOMIC DNA]</scope>
    <source>
        <strain evidence="1 2">LMTR 13</strain>
    </source>
</reference>
<evidence type="ECO:0000313" key="1">
    <source>
        <dbReference type="EMBL" id="ANW00882.1"/>
    </source>
</evidence>
<proteinExistence type="predicted"/>
<dbReference type="STRING" id="1274631.LMTR13_12555"/>
<evidence type="ECO:0000313" key="2">
    <source>
        <dbReference type="Proteomes" id="UP000092839"/>
    </source>
</evidence>
<gene>
    <name evidence="1" type="ORF">LMTR13_12555</name>
</gene>
<organism evidence="1 2">
    <name type="scientific">Bradyrhizobium icense</name>
    <dbReference type="NCBI Taxonomy" id="1274631"/>
    <lineage>
        <taxon>Bacteria</taxon>
        <taxon>Pseudomonadati</taxon>
        <taxon>Pseudomonadota</taxon>
        <taxon>Alphaproteobacteria</taxon>
        <taxon>Hyphomicrobiales</taxon>
        <taxon>Nitrobacteraceae</taxon>
        <taxon>Bradyrhizobium</taxon>
    </lineage>
</organism>
<name>A0A1B1UDN1_9BRAD</name>